<dbReference type="EMBL" id="ML987202">
    <property type="protein sequence ID" value="KAF2244549.1"/>
    <property type="molecule type" value="Genomic_DNA"/>
</dbReference>
<feature type="compositionally biased region" description="Polar residues" evidence="1">
    <location>
        <begin position="1"/>
        <end position="10"/>
    </location>
</feature>
<reference evidence="2" key="1">
    <citation type="journal article" date="2020" name="Stud. Mycol.">
        <title>101 Dothideomycetes genomes: a test case for predicting lifestyles and emergence of pathogens.</title>
        <authorList>
            <person name="Haridas S."/>
            <person name="Albert R."/>
            <person name="Binder M."/>
            <person name="Bloem J."/>
            <person name="Labutti K."/>
            <person name="Salamov A."/>
            <person name="Andreopoulos B."/>
            <person name="Baker S."/>
            <person name="Barry K."/>
            <person name="Bills G."/>
            <person name="Bluhm B."/>
            <person name="Cannon C."/>
            <person name="Castanera R."/>
            <person name="Culley D."/>
            <person name="Daum C."/>
            <person name="Ezra D."/>
            <person name="Gonzalez J."/>
            <person name="Henrissat B."/>
            <person name="Kuo A."/>
            <person name="Liang C."/>
            <person name="Lipzen A."/>
            <person name="Lutzoni F."/>
            <person name="Magnuson J."/>
            <person name="Mondo S."/>
            <person name="Nolan M."/>
            <person name="Ohm R."/>
            <person name="Pangilinan J."/>
            <person name="Park H.-J."/>
            <person name="Ramirez L."/>
            <person name="Alfaro M."/>
            <person name="Sun H."/>
            <person name="Tritt A."/>
            <person name="Yoshinaga Y."/>
            <person name="Zwiers L.-H."/>
            <person name="Turgeon B."/>
            <person name="Goodwin S."/>
            <person name="Spatafora J."/>
            <person name="Crous P."/>
            <person name="Grigoriev I."/>
        </authorList>
    </citation>
    <scope>NUCLEOTIDE SEQUENCE</scope>
    <source>
        <strain evidence="2">CBS 122368</strain>
    </source>
</reference>
<feature type="compositionally biased region" description="Basic and acidic residues" evidence="1">
    <location>
        <begin position="37"/>
        <end position="52"/>
    </location>
</feature>
<protein>
    <submittedName>
        <fullName evidence="2">Uncharacterized protein</fullName>
    </submittedName>
</protein>
<dbReference type="Proteomes" id="UP000800094">
    <property type="component" value="Unassembled WGS sequence"/>
</dbReference>
<dbReference type="OrthoDB" id="5426707at2759"/>
<organism evidence="2 3">
    <name type="scientific">Trematosphaeria pertusa</name>
    <dbReference type="NCBI Taxonomy" id="390896"/>
    <lineage>
        <taxon>Eukaryota</taxon>
        <taxon>Fungi</taxon>
        <taxon>Dikarya</taxon>
        <taxon>Ascomycota</taxon>
        <taxon>Pezizomycotina</taxon>
        <taxon>Dothideomycetes</taxon>
        <taxon>Pleosporomycetidae</taxon>
        <taxon>Pleosporales</taxon>
        <taxon>Massarineae</taxon>
        <taxon>Trematosphaeriaceae</taxon>
        <taxon>Trematosphaeria</taxon>
    </lineage>
</organism>
<feature type="region of interest" description="Disordered" evidence="1">
    <location>
        <begin position="1"/>
        <end position="121"/>
    </location>
</feature>
<evidence type="ECO:0000256" key="1">
    <source>
        <dbReference type="SAM" id="MobiDB-lite"/>
    </source>
</evidence>
<name>A0A6A6I309_9PLEO</name>
<feature type="compositionally biased region" description="Low complexity" evidence="1">
    <location>
        <begin position="110"/>
        <end position="121"/>
    </location>
</feature>
<accession>A0A6A6I309</accession>
<keyword evidence="3" id="KW-1185">Reference proteome</keyword>
<dbReference type="AlphaFoldDB" id="A0A6A6I309"/>
<dbReference type="RefSeq" id="XP_033679553.1">
    <property type="nucleotide sequence ID" value="XM_033829774.1"/>
</dbReference>
<proteinExistence type="predicted"/>
<sequence>MVATTRTKTGNLPAKIENAVEAVAPTKKRTTTANTSKPRDKKVASGRVDKKAPATKKTATPKLKTVKKEKAPATKAKDKVEGKVEKAKAKVEAKPEKKAAGTKKEKSTTTKKVAAPKTKKA</sequence>
<dbReference type="GeneID" id="54583104"/>
<evidence type="ECO:0000313" key="2">
    <source>
        <dbReference type="EMBL" id="KAF2244549.1"/>
    </source>
</evidence>
<evidence type="ECO:0000313" key="3">
    <source>
        <dbReference type="Proteomes" id="UP000800094"/>
    </source>
</evidence>
<feature type="compositionally biased region" description="Basic and acidic residues" evidence="1">
    <location>
        <begin position="66"/>
        <end position="108"/>
    </location>
</feature>
<gene>
    <name evidence="2" type="ORF">BU26DRAFT_522371</name>
</gene>